<sequence>MPIADILIMVVFLGAYTLAFLGGIGRTLVGLIALFAAMIGAALFTEPLASALRSIAPSMSNWASQLMAFVITAALLAAGAVLLMLRSFQVAPVPTRRLTALRTGAFGVLLLSLLAFVFATGVTAAVVQVANGTIRQLPQDQFGLRLNREMDRSLLAPAALRVAPTLYRLTIEWLPGEPPAVLRPPS</sequence>
<feature type="transmembrane region" description="Helical" evidence="1">
    <location>
        <begin position="62"/>
        <end position="85"/>
    </location>
</feature>
<name>A0A7C3ALM2_9BACT</name>
<feature type="transmembrane region" description="Helical" evidence="1">
    <location>
        <begin position="106"/>
        <end position="127"/>
    </location>
</feature>
<protein>
    <submittedName>
        <fullName evidence="2">Uncharacterized protein</fullName>
    </submittedName>
</protein>
<organism evidence="2">
    <name type="scientific">Thermorudis sp</name>
    <dbReference type="NCBI Taxonomy" id="1969470"/>
    <lineage>
        <taxon>Bacteria</taxon>
        <taxon>Pseudomonadati</taxon>
        <taxon>Thermomicrobiota</taxon>
        <taxon>Thermomicrobia</taxon>
        <taxon>Thermomicrobia incertae sedis</taxon>
        <taxon>Thermorudis</taxon>
    </lineage>
</organism>
<dbReference type="AlphaFoldDB" id="A0A7C3ALM2"/>
<keyword evidence="1" id="KW-0812">Transmembrane</keyword>
<dbReference type="EMBL" id="DSID01000075">
    <property type="protein sequence ID" value="HEX69799.1"/>
    <property type="molecule type" value="Genomic_DNA"/>
</dbReference>
<evidence type="ECO:0000313" key="2">
    <source>
        <dbReference type="EMBL" id="HEX69799.1"/>
    </source>
</evidence>
<accession>A0A7C3ALM2</accession>
<comment type="caution">
    <text evidence="2">The sequence shown here is derived from an EMBL/GenBank/DDBJ whole genome shotgun (WGS) entry which is preliminary data.</text>
</comment>
<gene>
    <name evidence="2" type="ORF">ENP13_00935</name>
</gene>
<keyword evidence="1" id="KW-0472">Membrane</keyword>
<keyword evidence="1" id="KW-1133">Transmembrane helix</keyword>
<evidence type="ECO:0000256" key="1">
    <source>
        <dbReference type="SAM" id="Phobius"/>
    </source>
</evidence>
<feature type="transmembrane region" description="Helical" evidence="1">
    <location>
        <begin position="31"/>
        <end position="50"/>
    </location>
</feature>
<feature type="transmembrane region" description="Helical" evidence="1">
    <location>
        <begin position="6"/>
        <end position="24"/>
    </location>
</feature>
<reference evidence="2" key="1">
    <citation type="journal article" date="2020" name="mSystems">
        <title>Genome- and Community-Level Interaction Insights into Carbon Utilization and Element Cycling Functions of Hydrothermarchaeota in Hydrothermal Sediment.</title>
        <authorList>
            <person name="Zhou Z."/>
            <person name="Liu Y."/>
            <person name="Xu W."/>
            <person name="Pan J."/>
            <person name="Luo Z.H."/>
            <person name="Li M."/>
        </authorList>
    </citation>
    <scope>NUCLEOTIDE SEQUENCE [LARGE SCALE GENOMIC DNA]</scope>
    <source>
        <strain evidence="2">SpSt-192</strain>
    </source>
</reference>
<proteinExistence type="predicted"/>